<feature type="compositionally biased region" description="Low complexity" evidence="1">
    <location>
        <begin position="218"/>
        <end position="247"/>
    </location>
</feature>
<proteinExistence type="predicted"/>
<feature type="region of interest" description="Disordered" evidence="1">
    <location>
        <begin position="452"/>
        <end position="512"/>
    </location>
</feature>
<name>A0A6A6AWF7_9PEZI</name>
<dbReference type="AlphaFoldDB" id="A0A6A6AWF7"/>
<dbReference type="RefSeq" id="XP_033392050.1">
    <property type="nucleotide sequence ID" value="XM_033535361.1"/>
</dbReference>
<gene>
    <name evidence="2" type="ORF">K452DRAFT_138111</name>
</gene>
<dbReference type="Proteomes" id="UP000799438">
    <property type="component" value="Unassembled WGS sequence"/>
</dbReference>
<protein>
    <submittedName>
        <fullName evidence="2">Uncharacterized protein</fullName>
    </submittedName>
</protein>
<dbReference type="GeneID" id="54292855"/>
<dbReference type="EMBL" id="ML995524">
    <property type="protein sequence ID" value="KAF2136332.1"/>
    <property type="molecule type" value="Genomic_DNA"/>
</dbReference>
<evidence type="ECO:0000256" key="1">
    <source>
        <dbReference type="SAM" id="MobiDB-lite"/>
    </source>
</evidence>
<sequence length="512" mass="54416">MELEVGIQMFRIGLLSWVRLRCAAVDDWPGGSVSQLFTRKENDRRALSDCLLTSSSMFLWLYNFPCLVSVLTATLTVITRSAFTYSHHGSAHKRSQLSTPRSFVLRRLSFPSRLDAIDRASATMTSCAECSRYFSMRDVANHDNVYNALCQVSLAVDHQMISAYLTTLGQQRRTNNFSVDISLSFEVNGADIKVKSDVDLYNPQRALVALPAQVQAQAQANPQGQAQARQPQVQPQGQPQGQPQQEPAAPPHPAGLMMQQNGGAHHHHPGTYNLRVNGMAVPQMPQGAAPNPGPGFGPGPNPAPGPGPGPGPIAPNTNAVVTGVDCHGNVRTVATNNAPMAHPHRHSAPVLGNHGYDNYNNYMQHGHPGLLNGANMGMGMGMAGPPGLFGPPGPPGLFGPPGPNGPNGQPGPYGPPPPIFAAGTMRQQEQLAQLQQQQLAQLHRYQQQQQQQQQQAGVKREREVAAGGENEEGGAKKCGKKSAKTGADANNGGGATSACAKRKAAAEQAAGE</sequence>
<feature type="compositionally biased region" description="Pro residues" evidence="1">
    <location>
        <begin position="388"/>
        <end position="404"/>
    </location>
</feature>
<evidence type="ECO:0000313" key="2">
    <source>
        <dbReference type="EMBL" id="KAF2136332.1"/>
    </source>
</evidence>
<keyword evidence="3" id="KW-1185">Reference proteome</keyword>
<organism evidence="2 3">
    <name type="scientific">Aplosporella prunicola CBS 121167</name>
    <dbReference type="NCBI Taxonomy" id="1176127"/>
    <lineage>
        <taxon>Eukaryota</taxon>
        <taxon>Fungi</taxon>
        <taxon>Dikarya</taxon>
        <taxon>Ascomycota</taxon>
        <taxon>Pezizomycotina</taxon>
        <taxon>Dothideomycetes</taxon>
        <taxon>Dothideomycetes incertae sedis</taxon>
        <taxon>Botryosphaeriales</taxon>
        <taxon>Aplosporellaceae</taxon>
        <taxon>Aplosporella</taxon>
    </lineage>
</organism>
<evidence type="ECO:0000313" key="3">
    <source>
        <dbReference type="Proteomes" id="UP000799438"/>
    </source>
</evidence>
<feature type="region of interest" description="Disordered" evidence="1">
    <location>
        <begin position="218"/>
        <end position="320"/>
    </location>
</feature>
<feature type="region of interest" description="Disordered" evidence="1">
    <location>
        <begin position="388"/>
        <end position="421"/>
    </location>
</feature>
<reference evidence="2" key="1">
    <citation type="journal article" date="2020" name="Stud. Mycol.">
        <title>101 Dothideomycetes genomes: a test case for predicting lifestyles and emergence of pathogens.</title>
        <authorList>
            <person name="Haridas S."/>
            <person name="Albert R."/>
            <person name="Binder M."/>
            <person name="Bloem J."/>
            <person name="Labutti K."/>
            <person name="Salamov A."/>
            <person name="Andreopoulos B."/>
            <person name="Baker S."/>
            <person name="Barry K."/>
            <person name="Bills G."/>
            <person name="Bluhm B."/>
            <person name="Cannon C."/>
            <person name="Castanera R."/>
            <person name="Culley D."/>
            <person name="Daum C."/>
            <person name="Ezra D."/>
            <person name="Gonzalez J."/>
            <person name="Henrissat B."/>
            <person name="Kuo A."/>
            <person name="Liang C."/>
            <person name="Lipzen A."/>
            <person name="Lutzoni F."/>
            <person name="Magnuson J."/>
            <person name="Mondo S."/>
            <person name="Nolan M."/>
            <person name="Ohm R."/>
            <person name="Pangilinan J."/>
            <person name="Park H.-J."/>
            <person name="Ramirez L."/>
            <person name="Alfaro M."/>
            <person name="Sun H."/>
            <person name="Tritt A."/>
            <person name="Yoshinaga Y."/>
            <person name="Zwiers L.-H."/>
            <person name="Turgeon B."/>
            <person name="Goodwin S."/>
            <person name="Spatafora J."/>
            <person name="Crous P."/>
            <person name="Grigoriev I."/>
        </authorList>
    </citation>
    <scope>NUCLEOTIDE SEQUENCE</scope>
    <source>
        <strain evidence="2">CBS 121167</strain>
    </source>
</reference>
<feature type="compositionally biased region" description="Pro residues" evidence="1">
    <location>
        <begin position="291"/>
        <end position="313"/>
    </location>
</feature>
<accession>A0A6A6AWF7</accession>